<dbReference type="SUPFAM" id="SSF53098">
    <property type="entry name" value="Ribonuclease H-like"/>
    <property type="match status" value="2"/>
</dbReference>
<evidence type="ECO:0000256" key="3">
    <source>
        <dbReference type="ARBA" id="ARBA00022722"/>
    </source>
</evidence>
<evidence type="ECO:0000256" key="4">
    <source>
        <dbReference type="ARBA" id="ARBA00022759"/>
    </source>
</evidence>
<dbReference type="EMBL" id="BKCJ010009551">
    <property type="protein sequence ID" value="GEU87492.1"/>
    <property type="molecule type" value="Genomic_DNA"/>
</dbReference>
<dbReference type="GO" id="GO:0004519">
    <property type="term" value="F:endonuclease activity"/>
    <property type="evidence" value="ECO:0007669"/>
    <property type="project" value="UniProtKB-KW"/>
</dbReference>
<dbReference type="InterPro" id="IPR036397">
    <property type="entry name" value="RNaseH_sf"/>
</dbReference>
<protein>
    <recommendedName>
        <fullName evidence="8">Integrase catalytic domain-containing protein</fullName>
    </recommendedName>
</protein>
<keyword evidence="5" id="KW-0378">Hydrolase</keyword>
<dbReference type="Pfam" id="PF17917">
    <property type="entry name" value="RT_RNaseH"/>
    <property type="match status" value="1"/>
</dbReference>
<comment type="caution">
    <text evidence="9">The sequence shown here is derived from an EMBL/GenBank/DDBJ whole genome shotgun (WGS) entry which is preliminary data.</text>
</comment>
<gene>
    <name evidence="9" type="ORF">Tci_059470</name>
</gene>
<evidence type="ECO:0000313" key="9">
    <source>
        <dbReference type="EMBL" id="GEU87492.1"/>
    </source>
</evidence>
<dbReference type="Gene3D" id="3.30.420.10">
    <property type="entry name" value="Ribonuclease H-like superfamily/Ribonuclease H"/>
    <property type="match status" value="2"/>
</dbReference>
<dbReference type="InterPro" id="IPR043502">
    <property type="entry name" value="DNA/RNA_pol_sf"/>
</dbReference>
<dbReference type="InterPro" id="IPR041373">
    <property type="entry name" value="RT_RNaseH"/>
</dbReference>
<dbReference type="GO" id="GO:0003964">
    <property type="term" value="F:RNA-directed DNA polymerase activity"/>
    <property type="evidence" value="ECO:0007669"/>
    <property type="project" value="UniProtKB-KW"/>
</dbReference>
<organism evidence="9">
    <name type="scientific">Tanacetum cinerariifolium</name>
    <name type="common">Dalmatian daisy</name>
    <name type="synonym">Chrysanthemum cinerariifolium</name>
    <dbReference type="NCBI Taxonomy" id="118510"/>
    <lineage>
        <taxon>Eukaryota</taxon>
        <taxon>Viridiplantae</taxon>
        <taxon>Streptophyta</taxon>
        <taxon>Embryophyta</taxon>
        <taxon>Tracheophyta</taxon>
        <taxon>Spermatophyta</taxon>
        <taxon>Magnoliopsida</taxon>
        <taxon>eudicotyledons</taxon>
        <taxon>Gunneridae</taxon>
        <taxon>Pentapetalae</taxon>
        <taxon>asterids</taxon>
        <taxon>campanulids</taxon>
        <taxon>Asterales</taxon>
        <taxon>Asteraceae</taxon>
        <taxon>Asteroideae</taxon>
        <taxon>Anthemideae</taxon>
        <taxon>Anthemidinae</taxon>
        <taxon>Tanacetum</taxon>
    </lineage>
</organism>
<feature type="region of interest" description="Disordered" evidence="7">
    <location>
        <begin position="1"/>
        <end position="22"/>
    </location>
</feature>
<dbReference type="PANTHER" id="PTHR48475">
    <property type="entry name" value="RIBONUCLEASE H"/>
    <property type="match status" value="1"/>
</dbReference>
<evidence type="ECO:0000256" key="6">
    <source>
        <dbReference type="ARBA" id="ARBA00022918"/>
    </source>
</evidence>
<feature type="domain" description="Integrase catalytic" evidence="8">
    <location>
        <begin position="1053"/>
        <end position="1155"/>
    </location>
</feature>
<accession>A0A6L2NR30</accession>
<reference evidence="9" key="1">
    <citation type="journal article" date="2019" name="Sci. Rep.">
        <title>Draft genome of Tanacetum cinerariifolium, the natural source of mosquito coil.</title>
        <authorList>
            <person name="Yamashiro T."/>
            <person name="Shiraishi A."/>
            <person name="Satake H."/>
            <person name="Nakayama K."/>
        </authorList>
    </citation>
    <scope>NUCLEOTIDE SEQUENCE</scope>
</reference>
<dbReference type="GO" id="GO:0016787">
    <property type="term" value="F:hydrolase activity"/>
    <property type="evidence" value="ECO:0007669"/>
    <property type="project" value="UniProtKB-KW"/>
</dbReference>
<evidence type="ECO:0000256" key="7">
    <source>
        <dbReference type="SAM" id="MobiDB-lite"/>
    </source>
</evidence>
<dbReference type="PANTHER" id="PTHR48475:SF1">
    <property type="entry name" value="RNASE H TYPE-1 DOMAIN-CONTAINING PROTEIN"/>
    <property type="match status" value="1"/>
</dbReference>
<evidence type="ECO:0000256" key="2">
    <source>
        <dbReference type="ARBA" id="ARBA00022695"/>
    </source>
</evidence>
<keyword evidence="6" id="KW-0695">RNA-directed DNA polymerase</keyword>
<evidence type="ECO:0000259" key="8">
    <source>
        <dbReference type="PROSITE" id="PS50994"/>
    </source>
</evidence>
<evidence type="ECO:0000256" key="1">
    <source>
        <dbReference type="ARBA" id="ARBA00022679"/>
    </source>
</evidence>
<dbReference type="Pfam" id="PF00078">
    <property type="entry name" value="RVT_1"/>
    <property type="match status" value="1"/>
</dbReference>
<dbReference type="InterPro" id="IPR000477">
    <property type="entry name" value="RT_dom"/>
</dbReference>
<keyword evidence="4" id="KW-0255">Endonuclease</keyword>
<dbReference type="SUPFAM" id="SSF56672">
    <property type="entry name" value="DNA/RNA polymerases"/>
    <property type="match status" value="1"/>
</dbReference>
<evidence type="ECO:0000256" key="5">
    <source>
        <dbReference type="ARBA" id="ARBA00022801"/>
    </source>
</evidence>
<keyword evidence="2" id="KW-0548">Nucleotidyltransferase</keyword>
<dbReference type="GO" id="GO:0015074">
    <property type="term" value="P:DNA integration"/>
    <property type="evidence" value="ECO:0007669"/>
    <property type="project" value="InterPro"/>
</dbReference>
<name>A0A6L2NR30_TANCI</name>
<sequence length="1200" mass="136771">MKAGLPERTTGGYFQKGSPVSLPEDSRERALRFGLTPDKSTKYSSEPHALQYEHSAGTVYEHCSSNVYKYLSFKTLEELEESRLYRNRITLRGVRIYFNKVASSVGPGPNEGSDDGNGSINEGCGSKEAFQGGIDSRLRRTLVNGPCQYGVVCSSKHWKGAREGGFIAGVPEVMKISSFMDAHKCSKLAKRYSDKVPKTVNEMIMRLDDFIRLEEAFASMELPKGEVSKTPRRPSGSLRRQLEMAIESRKLNHLIKDARQRGRGNVKGRDAGKDKVIIMIRLWPNDRKRKSVERYEKWMKAPIVFHPLSMKDASDDPLIIEAVMKGYLVRRVYVDQGASVEVMFEHCFKNLSPTISSRLRDPQMDLVGFAGGVVIPLGKIKLEVVFGDGRFFRMVMINFIVVRAPSPYNIIFGRAGLRSLRAVSSTIHSMVKFLTPRGVATLVTRSAIISECRRLEKKQMVDPEVNKSITQMKGVLERVDLTKQTLVNPAYPDQLGTYCYTKMPFRLKNAGATYQRLVDTAFQSQIERNLEAYVDDMVIKSNDKKILIKYIAETFDNLRRINMRLYPKNVHLEWKKGKMQSLSGKPAALKRFLFWSAKKSLPFFETLKDIMKESKDEYRWTKSTEKTFQERKKVTLELPLLSTLVNEETLYVYVAVAVLLAERKGKQCPIHYMSRTINEAERNYAPLEKLALSLLHMFRRLRRHFEAHPIKFIRDQPLKQILKKAQASEKLAKYSVELGAYNIAYELRNAMKGQVLVDFLSEAPVGTPAEEFFRLSAESPNIDEVERWTLFTNGASNSKGSRDGLVIISPSGVEFTYAFRLNFTSTNNEAQYEALLAGLRMISGSYMASSTSMIKYLATVKECIVEFTTFIIQNIPRNSNQKVDILSKLATHAFDHLTKELLVEVLAERSTDRKEVGVVVEEEEDNWMTPIIRCMGEGVWPEDKDKRRALRIKINQYILEEGVLIKKGVLGNAYRRKVRSGEGYKVGILLADHAQGRHKHDAEMRLMPGARSSTKTPQNFDDFNHGSVAILPMGHGHTVSSASSSQKIEIWHLTDNETQFVNDPFKGWYEYLNIKQMNTAIAYPPTNGLVERTNKSLMEGIKARLGKERAGWVDELPNVLWGHRTSLKQSNGKIPFSLTYRSEAVIPAEIWMPTHQTMMIREDENEDELRLNMDLLQEMREAAAIREAKYKTKIEQYHNQ</sequence>
<dbReference type="GO" id="GO:0003676">
    <property type="term" value="F:nucleic acid binding"/>
    <property type="evidence" value="ECO:0007669"/>
    <property type="project" value="InterPro"/>
</dbReference>
<dbReference type="CDD" id="cd00303">
    <property type="entry name" value="retropepsin_like"/>
    <property type="match status" value="1"/>
</dbReference>
<proteinExistence type="predicted"/>
<keyword evidence="3" id="KW-0540">Nuclease</keyword>
<keyword evidence="1" id="KW-0808">Transferase</keyword>
<dbReference type="AlphaFoldDB" id="A0A6L2NR30"/>
<dbReference type="InterPro" id="IPR043128">
    <property type="entry name" value="Rev_trsase/Diguanyl_cyclase"/>
</dbReference>
<dbReference type="PROSITE" id="PS50994">
    <property type="entry name" value="INTEGRASE"/>
    <property type="match status" value="1"/>
</dbReference>
<dbReference type="Gene3D" id="3.30.70.270">
    <property type="match status" value="1"/>
</dbReference>
<dbReference type="InterPro" id="IPR012337">
    <property type="entry name" value="RNaseH-like_sf"/>
</dbReference>
<dbReference type="InterPro" id="IPR001584">
    <property type="entry name" value="Integrase_cat-core"/>
</dbReference>